<comment type="caution">
    <text evidence="1">The sequence shown here is derived from an EMBL/GenBank/DDBJ whole genome shotgun (WGS) entry which is preliminary data.</text>
</comment>
<evidence type="ECO:0008006" key="3">
    <source>
        <dbReference type="Google" id="ProtNLM"/>
    </source>
</evidence>
<sequence length="120" mass="12859">ALAATAPSGYSWIYAGFYAELNAPGYITETQISTYDQNYCASFCNNITTCAGFSIFFERAPTLTPGTGCLDPAAMVIARCTFYSQASSIDPSYALNVGEWRSNFQVVNAGANGYIKSSNP</sequence>
<gene>
    <name evidence="1" type="ORF">K461DRAFT_216741</name>
</gene>
<accession>A0A9P4IVV6</accession>
<feature type="non-terminal residue" evidence="1">
    <location>
        <position position="120"/>
    </location>
</feature>
<keyword evidence="2" id="KW-1185">Reference proteome</keyword>
<organism evidence="1 2">
    <name type="scientific">Myriangium duriaei CBS 260.36</name>
    <dbReference type="NCBI Taxonomy" id="1168546"/>
    <lineage>
        <taxon>Eukaryota</taxon>
        <taxon>Fungi</taxon>
        <taxon>Dikarya</taxon>
        <taxon>Ascomycota</taxon>
        <taxon>Pezizomycotina</taxon>
        <taxon>Dothideomycetes</taxon>
        <taxon>Dothideomycetidae</taxon>
        <taxon>Myriangiales</taxon>
        <taxon>Myriangiaceae</taxon>
        <taxon>Myriangium</taxon>
    </lineage>
</organism>
<dbReference type="Proteomes" id="UP000799439">
    <property type="component" value="Unassembled WGS sequence"/>
</dbReference>
<dbReference type="OrthoDB" id="271448at2759"/>
<dbReference type="PANTHER" id="PTHR36578:SF1">
    <property type="entry name" value="APPLE DOMAIN-CONTAINING PROTEIN"/>
    <property type="match status" value="1"/>
</dbReference>
<name>A0A9P4IVV6_9PEZI</name>
<protein>
    <recommendedName>
        <fullName evidence="3">Apple domain-containing protein</fullName>
    </recommendedName>
</protein>
<dbReference type="PANTHER" id="PTHR36578">
    <property type="entry name" value="CHROMOSOME 15, WHOLE GENOME SHOTGUN SEQUENCE"/>
    <property type="match status" value="1"/>
</dbReference>
<reference evidence="1" key="1">
    <citation type="journal article" date="2020" name="Stud. Mycol.">
        <title>101 Dothideomycetes genomes: a test case for predicting lifestyles and emergence of pathogens.</title>
        <authorList>
            <person name="Haridas S."/>
            <person name="Albert R."/>
            <person name="Binder M."/>
            <person name="Bloem J."/>
            <person name="Labutti K."/>
            <person name="Salamov A."/>
            <person name="Andreopoulos B."/>
            <person name="Baker S."/>
            <person name="Barry K."/>
            <person name="Bills G."/>
            <person name="Bluhm B."/>
            <person name="Cannon C."/>
            <person name="Castanera R."/>
            <person name="Culley D."/>
            <person name="Daum C."/>
            <person name="Ezra D."/>
            <person name="Gonzalez J."/>
            <person name="Henrissat B."/>
            <person name="Kuo A."/>
            <person name="Liang C."/>
            <person name="Lipzen A."/>
            <person name="Lutzoni F."/>
            <person name="Magnuson J."/>
            <person name="Mondo S."/>
            <person name="Nolan M."/>
            <person name="Ohm R."/>
            <person name="Pangilinan J."/>
            <person name="Park H.-J."/>
            <person name="Ramirez L."/>
            <person name="Alfaro M."/>
            <person name="Sun H."/>
            <person name="Tritt A."/>
            <person name="Yoshinaga Y."/>
            <person name="Zwiers L.-H."/>
            <person name="Turgeon B."/>
            <person name="Goodwin S."/>
            <person name="Spatafora J."/>
            <person name="Crous P."/>
            <person name="Grigoriev I."/>
        </authorList>
    </citation>
    <scope>NUCLEOTIDE SEQUENCE</scope>
    <source>
        <strain evidence="1">CBS 260.36</strain>
    </source>
</reference>
<feature type="non-terminal residue" evidence="1">
    <location>
        <position position="1"/>
    </location>
</feature>
<dbReference type="EMBL" id="ML996090">
    <property type="protein sequence ID" value="KAF2149754.1"/>
    <property type="molecule type" value="Genomic_DNA"/>
</dbReference>
<evidence type="ECO:0000313" key="1">
    <source>
        <dbReference type="EMBL" id="KAF2149754.1"/>
    </source>
</evidence>
<proteinExistence type="predicted"/>
<evidence type="ECO:0000313" key="2">
    <source>
        <dbReference type="Proteomes" id="UP000799439"/>
    </source>
</evidence>
<dbReference type="AlphaFoldDB" id="A0A9P4IVV6"/>